<reference evidence="2 3" key="1">
    <citation type="submission" date="2016-10" db="EMBL/GenBank/DDBJ databases">
        <authorList>
            <person name="de Groot N.N."/>
        </authorList>
    </citation>
    <scope>NUCLEOTIDE SEQUENCE [LARGE SCALE GENOMIC DNA]</scope>
    <source>
        <strain evidence="2 3">DSM 5885</strain>
    </source>
</reference>
<dbReference type="AlphaFoldDB" id="A0A1G8N423"/>
<dbReference type="Gene3D" id="1.25.40.10">
    <property type="entry name" value="Tetratricopeptide repeat domain"/>
    <property type="match status" value="1"/>
</dbReference>
<dbReference type="OrthoDB" id="8587079at2"/>
<accession>A0A1G8N423</accession>
<sequence>MLVDFLKNRTCMSLSIFMFISAAIGIWTIVHASACRIIPGEYGISAPENRGSENIRRLAMIVTGDNSIPNALPQELASDIERSSARFSEAFAWYKAATDRGNVLATNNLGICYQEGLGVDRDYTEALRLYRVANEHGSALAAGNIGVMYRDGLGVARDYAEAMRWFRAAAERGSASAANNLGLIFRDGLGVRKDLSEADHWFRIARDRGNREAFRNMLLGYAEMFALAENWPNR</sequence>
<evidence type="ECO:0000256" key="1">
    <source>
        <dbReference type="SAM" id="Phobius"/>
    </source>
</evidence>
<dbReference type="Proteomes" id="UP000198607">
    <property type="component" value="Unassembled WGS sequence"/>
</dbReference>
<name>A0A1G8N423_9RHOO</name>
<keyword evidence="1" id="KW-1133">Transmembrane helix</keyword>
<dbReference type="Pfam" id="PF08238">
    <property type="entry name" value="Sel1"/>
    <property type="match status" value="4"/>
</dbReference>
<gene>
    <name evidence="2" type="ORF">SAMN05660652_03974</name>
</gene>
<dbReference type="InterPro" id="IPR050767">
    <property type="entry name" value="Sel1_AlgK"/>
</dbReference>
<evidence type="ECO:0000313" key="3">
    <source>
        <dbReference type="Proteomes" id="UP000198607"/>
    </source>
</evidence>
<organism evidence="2 3">
    <name type="scientific">Propionivibrio dicarboxylicus</name>
    <dbReference type="NCBI Taxonomy" id="83767"/>
    <lineage>
        <taxon>Bacteria</taxon>
        <taxon>Pseudomonadati</taxon>
        <taxon>Pseudomonadota</taxon>
        <taxon>Betaproteobacteria</taxon>
        <taxon>Rhodocyclales</taxon>
        <taxon>Rhodocyclaceae</taxon>
        <taxon>Propionivibrio</taxon>
    </lineage>
</organism>
<dbReference type="EMBL" id="FNCY01000028">
    <property type="protein sequence ID" value="SDI74942.1"/>
    <property type="molecule type" value="Genomic_DNA"/>
</dbReference>
<dbReference type="PANTHER" id="PTHR11102:SF160">
    <property type="entry name" value="ERAD-ASSOCIATED E3 UBIQUITIN-PROTEIN LIGASE COMPONENT HRD3"/>
    <property type="match status" value="1"/>
</dbReference>
<dbReference type="SMART" id="SM00671">
    <property type="entry name" value="SEL1"/>
    <property type="match status" value="3"/>
</dbReference>
<dbReference type="PANTHER" id="PTHR11102">
    <property type="entry name" value="SEL-1-LIKE PROTEIN"/>
    <property type="match status" value="1"/>
</dbReference>
<keyword evidence="3" id="KW-1185">Reference proteome</keyword>
<proteinExistence type="predicted"/>
<keyword evidence="1" id="KW-0812">Transmembrane</keyword>
<protein>
    <submittedName>
        <fullName evidence="2">Sel1 repeat-containing protein</fullName>
    </submittedName>
</protein>
<dbReference type="RefSeq" id="WP_091940436.1">
    <property type="nucleotide sequence ID" value="NZ_FNCY01000028.1"/>
</dbReference>
<dbReference type="SUPFAM" id="SSF81901">
    <property type="entry name" value="HCP-like"/>
    <property type="match status" value="1"/>
</dbReference>
<dbReference type="InterPro" id="IPR006597">
    <property type="entry name" value="Sel1-like"/>
</dbReference>
<dbReference type="InterPro" id="IPR011990">
    <property type="entry name" value="TPR-like_helical_dom_sf"/>
</dbReference>
<dbReference type="STRING" id="83767.SAMN05660652_03974"/>
<feature type="transmembrane region" description="Helical" evidence="1">
    <location>
        <begin position="12"/>
        <end position="30"/>
    </location>
</feature>
<keyword evidence="1" id="KW-0472">Membrane</keyword>
<evidence type="ECO:0000313" key="2">
    <source>
        <dbReference type="EMBL" id="SDI74942.1"/>
    </source>
</evidence>